<gene>
    <name evidence="2" type="ORF">IFM89_025969</name>
    <name evidence="3" type="ORF">IFM89_030309</name>
</gene>
<dbReference type="Proteomes" id="UP000631114">
    <property type="component" value="Unassembled WGS sequence"/>
</dbReference>
<accession>A0A835IQS4</accession>
<sequence>MAMKWKKIAGIGRKRISVPRPVVDFDAEKSSKSVASKGHFVVYTYDEKRYMIPLAYLTNNIFRELLQMAEEEFGLPSNGPIRLPCDAILMDYIVLLVQRGVSDDMEKALVISLASGRCSVSPSLTRAQSSHHQCLIQGF</sequence>
<protein>
    <submittedName>
        <fullName evidence="2">Uncharacterized protein</fullName>
    </submittedName>
</protein>
<dbReference type="Pfam" id="PF02519">
    <property type="entry name" value="Auxin_inducible"/>
    <property type="match status" value="1"/>
</dbReference>
<proteinExistence type="inferred from homology"/>
<dbReference type="EMBL" id="JADFTS010000002">
    <property type="protein sequence ID" value="KAF9622267.1"/>
    <property type="molecule type" value="Genomic_DNA"/>
</dbReference>
<evidence type="ECO:0000256" key="1">
    <source>
        <dbReference type="ARBA" id="ARBA00006974"/>
    </source>
</evidence>
<evidence type="ECO:0000313" key="3">
    <source>
        <dbReference type="EMBL" id="KAF9622267.1"/>
    </source>
</evidence>
<dbReference type="InterPro" id="IPR003676">
    <property type="entry name" value="SAUR_fam"/>
</dbReference>
<evidence type="ECO:0000313" key="4">
    <source>
        <dbReference type="Proteomes" id="UP000631114"/>
    </source>
</evidence>
<name>A0A835IQS4_9MAGN</name>
<dbReference type="PANTHER" id="PTHR31175">
    <property type="entry name" value="AUXIN-RESPONSIVE FAMILY PROTEIN"/>
    <property type="match status" value="1"/>
</dbReference>
<reference evidence="2 4" key="1">
    <citation type="submission" date="2020-10" db="EMBL/GenBank/DDBJ databases">
        <title>The Coptis chinensis genome and diversification of protoberbering-type alkaloids.</title>
        <authorList>
            <person name="Wang B."/>
            <person name="Shu S."/>
            <person name="Song C."/>
            <person name="Liu Y."/>
        </authorList>
    </citation>
    <scope>NUCLEOTIDE SEQUENCE [LARGE SCALE GENOMIC DNA]</scope>
    <source>
        <strain evidence="2">HL-2020</strain>
        <tissue evidence="2">Leaf</tissue>
    </source>
</reference>
<dbReference type="OrthoDB" id="1936278at2759"/>
<dbReference type="GO" id="GO:0009733">
    <property type="term" value="P:response to auxin"/>
    <property type="evidence" value="ECO:0007669"/>
    <property type="project" value="InterPro"/>
</dbReference>
<evidence type="ECO:0000313" key="2">
    <source>
        <dbReference type="EMBL" id="KAF9621674.1"/>
    </source>
</evidence>
<keyword evidence="4" id="KW-1185">Reference proteome</keyword>
<organism evidence="2 4">
    <name type="scientific">Coptis chinensis</name>
    <dbReference type="NCBI Taxonomy" id="261450"/>
    <lineage>
        <taxon>Eukaryota</taxon>
        <taxon>Viridiplantae</taxon>
        <taxon>Streptophyta</taxon>
        <taxon>Embryophyta</taxon>
        <taxon>Tracheophyta</taxon>
        <taxon>Spermatophyta</taxon>
        <taxon>Magnoliopsida</taxon>
        <taxon>Ranunculales</taxon>
        <taxon>Ranunculaceae</taxon>
        <taxon>Coptidoideae</taxon>
        <taxon>Coptis</taxon>
    </lineage>
</organism>
<dbReference type="EMBL" id="JADFTS010000002">
    <property type="protein sequence ID" value="KAF9621674.1"/>
    <property type="molecule type" value="Genomic_DNA"/>
</dbReference>
<comment type="similarity">
    <text evidence="1">Belongs to the ARG7 family.</text>
</comment>
<dbReference type="AlphaFoldDB" id="A0A835IQS4"/>
<comment type="caution">
    <text evidence="2">The sequence shown here is derived from an EMBL/GenBank/DDBJ whole genome shotgun (WGS) entry which is preliminary data.</text>
</comment>